<feature type="domain" description="ArsA/GET3 Anion-transporting ATPase-like" evidence="2">
    <location>
        <begin position="45"/>
        <end position="198"/>
    </location>
</feature>
<dbReference type="InterPro" id="IPR025723">
    <property type="entry name" value="ArsA/GET3_ATPase-like"/>
</dbReference>
<dbReference type="GO" id="GO:0005524">
    <property type="term" value="F:ATP binding"/>
    <property type="evidence" value="ECO:0007669"/>
    <property type="project" value="InterPro"/>
</dbReference>
<sequence length="339" mass="35684">MVSVRRTCRRCIGPLADDLSPSSPTWTPIGSGAHPMRDLLSKPLLVVTGKGGVGKSTVAAALGVAAAARGLRTIVAEVSARDDVSRALAGTGDGSVFVERSVGSGLHHISIDPESALEEYLRDQLPRGVSDVLASSRMFSYLAAATPGLSELLTVGKVWELAQPDRRTPGAHPYDLVILDAPATGHGVAILTAPQTFADAARMGPVARQGGIIHAMLADPDRTAVVAVATPEEMPVNETLALQRVLAAELGQRFAAVVVNGVLPKRFSRAEADALDRVVPGSRAVRAARAEARRSRAHRAQIARLRRGVGGVEVRSLPQLFESELGPEQLRRLAGELVT</sequence>
<evidence type="ECO:0000313" key="3">
    <source>
        <dbReference type="EMBL" id="QEC47683.1"/>
    </source>
</evidence>
<dbReference type="PANTHER" id="PTHR10803:SF3">
    <property type="entry name" value="ATPASE GET3"/>
    <property type="match status" value="1"/>
</dbReference>
<dbReference type="InterPro" id="IPR027417">
    <property type="entry name" value="P-loop_NTPase"/>
</dbReference>
<comment type="similarity">
    <text evidence="1">Belongs to the arsA ATPase family.</text>
</comment>
<evidence type="ECO:0000259" key="2">
    <source>
        <dbReference type="Pfam" id="PF02374"/>
    </source>
</evidence>
<accession>A0A5B8U3T1</accession>
<feature type="domain" description="ArsA/GET3 Anion-transporting ATPase-like" evidence="2">
    <location>
        <begin position="213"/>
        <end position="266"/>
    </location>
</feature>
<protein>
    <submittedName>
        <fullName evidence="3">ArsA family ATPase</fullName>
    </submittedName>
</protein>
<dbReference type="OrthoDB" id="5242836at2"/>
<evidence type="ECO:0000256" key="1">
    <source>
        <dbReference type="ARBA" id="ARBA00011040"/>
    </source>
</evidence>
<dbReference type="KEGG" id="bsol:FSW04_08915"/>
<dbReference type="AlphaFoldDB" id="A0A5B8U3T1"/>
<dbReference type="SUPFAM" id="SSF52540">
    <property type="entry name" value="P-loop containing nucleoside triphosphate hydrolases"/>
    <property type="match status" value="1"/>
</dbReference>
<dbReference type="PANTHER" id="PTHR10803">
    <property type="entry name" value="ARSENICAL PUMP-DRIVING ATPASE ARSENITE-TRANSLOCATING ATPASE"/>
    <property type="match status" value="1"/>
</dbReference>
<reference evidence="3 4" key="1">
    <citation type="journal article" date="2018" name="J. Microbiol.">
        <title>Baekduia soli gen. nov., sp. nov., a novel bacterium isolated from the soil of Baekdu Mountain and proposal of a novel family name, Baekduiaceae fam. nov.</title>
        <authorList>
            <person name="An D.S."/>
            <person name="Siddiqi M.Z."/>
            <person name="Kim K.H."/>
            <person name="Yu H.S."/>
            <person name="Im W.T."/>
        </authorList>
    </citation>
    <scope>NUCLEOTIDE SEQUENCE [LARGE SCALE GENOMIC DNA]</scope>
    <source>
        <strain evidence="3 4">BR7-21</strain>
    </source>
</reference>
<dbReference type="Gene3D" id="3.40.50.300">
    <property type="entry name" value="P-loop containing nucleotide triphosphate hydrolases"/>
    <property type="match status" value="1"/>
</dbReference>
<dbReference type="Pfam" id="PF02374">
    <property type="entry name" value="ArsA_ATPase"/>
    <property type="match status" value="2"/>
</dbReference>
<name>A0A5B8U3T1_9ACTN</name>
<dbReference type="Proteomes" id="UP000321805">
    <property type="component" value="Chromosome"/>
</dbReference>
<dbReference type="EMBL" id="CP042430">
    <property type="protein sequence ID" value="QEC47683.1"/>
    <property type="molecule type" value="Genomic_DNA"/>
</dbReference>
<organism evidence="3 4">
    <name type="scientific">Baekduia soli</name>
    <dbReference type="NCBI Taxonomy" id="496014"/>
    <lineage>
        <taxon>Bacteria</taxon>
        <taxon>Bacillati</taxon>
        <taxon>Actinomycetota</taxon>
        <taxon>Thermoleophilia</taxon>
        <taxon>Solirubrobacterales</taxon>
        <taxon>Baekduiaceae</taxon>
        <taxon>Baekduia</taxon>
    </lineage>
</organism>
<gene>
    <name evidence="3" type="ORF">FSW04_08915</name>
</gene>
<dbReference type="GO" id="GO:0016887">
    <property type="term" value="F:ATP hydrolysis activity"/>
    <property type="evidence" value="ECO:0007669"/>
    <property type="project" value="InterPro"/>
</dbReference>
<evidence type="ECO:0000313" key="4">
    <source>
        <dbReference type="Proteomes" id="UP000321805"/>
    </source>
</evidence>
<dbReference type="InterPro" id="IPR016300">
    <property type="entry name" value="ATPase_ArsA/GET3"/>
</dbReference>
<keyword evidence="4" id="KW-1185">Reference proteome</keyword>
<proteinExistence type="inferred from homology"/>